<proteinExistence type="predicted"/>
<dbReference type="PROSITE" id="PS51278">
    <property type="entry name" value="GATASE_TYPE_2"/>
    <property type="match status" value="1"/>
</dbReference>
<feature type="domain" description="Glutamine amidotransferase type-2" evidence="10">
    <location>
        <begin position="2"/>
        <end position="214"/>
    </location>
</feature>
<keyword evidence="2 6" id="KW-0547">Nucleotide-binding</keyword>
<name>A0A164XBU1_9AGAM</name>
<dbReference type="GO" id="GO:0005524">
    <property type="term" value="F:ATP binding"/>
    <property type="evidence" value="ECO:0007669"/>
    <property type="project" value="UniProtKB-KW"/>
</dbReference>
<dbReference type="InterPro" id="IPR017932">
    <property type="entry name" value="GATase_2_dom"/>
</dbReference>
<evidence type="ECO:0000256" key="8">
    <source>
        <dbReference type="PIRSR" id="PIRSR001589-2"/>
    </source>
</evidence>
<feature type="active site" description="For GATase activity" evidence="7">
    <location>
        <position position="2"/>
    </location>
</feature>
<dbReference type="SUPFAM" id="SSF56235">
    <property type="entry name" value="N-terminal nucleophile aminohydrolases (Ntn hydrolases)"/>
    <property type="match status" value="1"/>
</dbReference>
<feature type="region of interest" description="Disordered" evidence="9">
    <location>
        <begin position="558"/>
        <end position="579"/>
    </location>
</feature>
<dbReference type="SUPFAM" id="SSF52402">
    <property type="entry name" value="Adenine nucleotide alpha hydrolases-like"/>
    <property type="match status" value="1"/>
</dbReference>
<sequence length="579" mass="63871">MCGILCSVTFSSGEPVDDNALNAQLESLRKANAERGPDSSVWYHTRVEAKDPMHRNVDIACYSSVLHLRGDTVTRQPLVSADGNILCFNGEIFEGLDINKHENDASKLFGLLNASGSDDIAKVLGSVEGCYAFVFYHNSSKRLFFGRDPLGRRSLLLHIPVTSNDSLVITSVGGSDVPQMSFEEVCTDAIMCLDLMTNTRSTNLPSSAFAIPLSEVPRKLESRVFTRIPKLNVSWTETEPQIQTIDDQILPSHALHGLTSQFIQTLEESVRLRVKDIPYQADGNIARVAILFSGGIDCTVIALLADRHVPPSEPIDLLNVAFENPRKLRNQSQTGKMKAGQNSTTQKVVDPYAVPDRESGLEELDELRTLCPGRIWNFVEVNVDFEEARSAQKKVLALMYPRQTVMDLSLALALYFASRGKGRVLNPETRQSATYISTARVILSGLGADELLGGYGRHRTAYQIGGWSKVIDELQLDLDRIPTRNLGRDDRVISSHGKETRYPFLSIPFVSFAAGLPVQVKIDPRLPLGCGEKMILRLAAARLGLKSASTRKKRAMQFGSRSARMEGDQKGHLLVDAES</sequence>
<evidence type="ECO:0000256" key="4">
    <source>
        <dbReference type="ARBA" id="ARBA00022888"/>
    </source>
</evidence>
<protein>
    <recommendedName>
        <fullName evidence="10">Glutamine amidotransferase type-2 domain-containing protein</fullName>
    </recommendedName>
</protein>
<keyword evidence="12" id="KW-1185">Reference proteome</keyword>
<evidence type="ECO:0000313" key="12">
    <source>
        <dbReference type="Proteomes" id="UP000076722"/>
    </source>
</evidence>
<evidence type="ECO:0000313" key="11">
    <source>
        <dbReference type="EMBL" id="KZS95819.1"/>
    </source>
</evidence>
<evidence type="ECO:0000256" key="3">
    <source>
        <dbReference type="ARBA" id="ARBA00022840"/>
    </source>
</evidence>
<evidence type="ECO:0000256" key="1">
    <source>
        <dbReference type="ARBA" id="ARBA00022605"/>
    </source>
</evidence>
<dbReference type="InterPro" id="IPR001962">
    <property type="entry name" value="Asn_synthase"/>
</dbReference>
<dbReference type="GO" id="GO:0006529">
    <property type="term" value="P:asparagine biosynthetic process"/>
    <property type="evidence" value="ECO:0007669"/>
    <property type="project" value="UniProtKB-KW"/>
</dbReference>
<keyword evidence="1 7" id="KW-0028">Amino-acid biosynthesis</keyword>
<evidence type="ECO:0000259" key="10">
    <source>
        <dbReference type="PROSITE" id="PS51278"/>
    </source>
</evidence>
<dbReference type="EMBL" id="KV419400">
    <property type="protein sequence ID" value="KZS95819.1"/>
    <property type="molecule type" value="Genomic_DNA"/>
</dbReference>
<dbReference type="InterPro" id="IPR029055">
    <property type="entry name" value="Ntn_hydrolases_N"/>
</dbReference>
<dbReference type="STRING" id="1314777.A0A164XBU1"/>
<feature type="binding site" evidence="8">
    <location>
        <position position="354"/>
    </location>
    <ligand>
        <name>ATP</name>
        <dbReference type="ChEBI" id="CHEBI:30616"/>
    </ligand>
</feature>
<dbReference type="OrthoDB" id="10252281at2759"/>
<dbReference type="Pfam" id="PF00733">
    <property type="entry name" value="Asn_synthase"/>
    <property type="match status" value="1"/>
</dbReference>
<dbReference type="Proteomes" id="UP000076722">
    <property type="component" value="Unassembled WGS sequence"/>
</dbReference>
<keyword evidence="4 7" id="KW-0061">Asparagine biosynthesis</keyword>
<dbReference type="PANTHER" id="PTHR45937">
    <property type="entry name" value="ASPARAGINE SYNTHETASE DOMAIN-CONTAINING PROTEIN 1"/>
    <property type="match status" value="1"/>
</dbReference>
<keyword evidence="5 7" id="KW-0315">Glutamine amidotransferase</keyword>
<accession>A0A164XBU1</accession>
<gene>
    <name evidence="11" type="ORF">SISNIDRAFT_438355</name>
</gene>
<feature type="binding site" evidence="8">
    <location>
        <begin position="444"/>
        <end position="445"/>
    </location>
    <ligand>
        <name>ATP</name>
        <dbReference type="ChEBI" id="CHEBI:30616"/>
    </ligand>
</feature>
<reference evidence="11 12" key="1">
    <citation type="journal article" date="2016" name="Mol. Biol. Evol.">
        <title>Comparative Genomics of Early-Diverging Mushroom-Forming Fungi Provides Insights into the Origins of Lignocellulose Decay Capabilities.</title>
        <authorList>
            <person name="Nagy L.G."/>
            <person name="Riley R."/>
            <person name="Tritt A."/>
            <person name="Adam C."/>
            <person name="Daum C."/>
            <person name="Floudas D."/>
            <person name="Sun H."/>
            <person name="Yadav J.S."/>
            <person name="Pangilinan J."/>
            <person name="Larsson K.H."/>
            <person name="Matsuura K."/>
            <person name="Barry K."/>
            <person name="Labutti K."/>
            <person name="Kuo R."/>
            <person name="Ohm R.A."/>
            <person name="Bhattacharya S.S."/>
            <person name="Shirouzu T."/>
            <person name="Yoshinaga Y."/>
            <person name="Martin F.M."/>
            <person name="Grigoriev I.V."/>
            <person name="Hibbett D.S."/>
        </authorList>
    </citation>
    <scope>NUCLEOTIDE SEQUENCE [LARGE SCALE GENOMIC DNA]</scope>
    <source>
        <strain evidence="11 12">HHB9708</strain>
    </source>
</reference>
<feature type="binding site" evidence="8">
    <location>
        <position position="104"/>
    </location>
    <ligand>
        <name>L-glutamine</name>
        <dbReference type="ChEBI" id="CHEBI:58359"/>
    </ligand>
</feature>
<evidence type="ECO:0000256" key="5">
    <source>
        <dbReference type="ARBA" id="ARBA00022962"/>
    </source>
</evidence>
<dbReference type="InterPro" id="IPR006426">
    <property type="entry name" value="Asn_synth_AEB"/>
</dbReference>
<feature type="compositionally biased region" description="Basic and acidic residues" evidence="9">
    <location>
        <begin position="563"/>
        <end position="579"/>
    </location>
</feature>
<evidence type="ECO:0000256" key="2">
    <source>
        <dbReference type="ARBA" id="ARBA00022741"/>
    </source>
</evidence>
<evidence type="ECO:0000256" key="7">
    <source>
        <dbReference type="PIRSR" id="PIRSR001589-1"/>
    </source>
</evidence>
<dbReference type="PANTHER" id="PTHR45937:SF1">
    <property type="entry name" value="ASPARAGINE SYNTHETASE DOMAIN-CONTAINING PROTEIN 1"/>
    <property type="match status" value="1"/>
</dbReference>
<dbReference type="Gene3D" id="3.60.20.10">
    <property type="entry name" value="Glutamine Phosphoribosylpyrophosphate, subunit 1, domain 1"/>
    <property type="match status" value="1"/>
</dbReference>
<dbReference type="GO" id="GO:0004066">
    <property type="term" value="F:asparagine synthase (glutamine-hydrolyzing) activity"/>
    <property type="evidence" value="ECO:0007669"/>
    <property type="project" value="InterPro"/>
</dbReference>
<dbReference type="AlphaFoldDB" id="A0A164XBU1"/>
<organism evidence="11 12">
    <name type="scientific">Sistotremastrum niveocremeum HHB9708</name>
    <dbReference type="NCBI Taxonomy" id="1314777"/>
    <lineage>
        <taxon>Eukaryota</taxon>
        <taxon>Fungi</taxon>
        <taxon>Dikarya</taxon>
        <taxon>Basidiomycota</taxon>
        <taxon>Agaricomycotina</taxon>
        <taxon>Agaricomycetes</taxon>
        <taxon>Sistotremastrales</taxon>
        <taxon>Sistotremastraceae</taxon>
        <taxon>Sertulicium</taxon>
        <taxon>Sertulicium niveocremeum</taxon>
    </lineage>
</organism>
<keyword evidence="3 6" id="KW-0067">ATP-binding</keyword>
<dbReference type="CDD" id="cd01991">
    <property type="entry name" value="Asn_synthase_B_C"/>
    <property type="match status" value="1"/>
</dbReference>
<feature type="binding site" evidence="8">
    <location>
        <position position="291"/>
    </location>
    <ligand>
        <name>ATP</name>
        <dbReference type="ChEBI" id="CHEBI:30616"/>
    </ligand>
</feature>
<evidence type="ECO:0000256" key="9">
    <source>
        <dbReference type="SAM" id="MobiDB-lite"/>
    </source>
</evidence>
<dbReference type="PIRSF" id="PIRSF001589">
    <property type="entry name" value="Asn_synthetase_glu-h"/>
    <property type="match status" value="1"/>
</dbReference>
<dbReference type="Gene3D" id="3.40.50.620">
    <property type="entry name" value="HUPs"/>
    <property type="match status" value="1"/>
</dbReference>
<dbReference type="Pfam" id="PF13537">
    <property type="entry name" value="GATase_7"/>
    <property type="match status" value="1"/>
</dbReference>
<dbReference type="InterPro" id="IPR051857">
    <property type="entry name" value="Asn_synthetase_domain"/>
</dbReference>
<dbReference type="InterPro" id="IPR014729">
    <property type="entry name" value="Rossmann-like_a/b/a_fold"/>
</dbReference>
<evidence type="ECO:0000256" key="6">
    <source>
        <dbReference type="PIRNR" id="PIRNR001589"/>
    </source>
</evidence>